<evidence type="ECO:0000313" key="1">
    <source>
        <dbReference type="EMBL" id="PGH04319.1"/>
    </source>
</evidence>
<name>A0A2B7X605_POLH7</name>
<evidence type="ECO:0000313" key="2">
    <source>
        <dbReference type="Proteomes" id="UP000224634"/>
    </source>
</evidence>
<sequence>MCIKNSHAGYIKLRAAHQGYWEYVLDYPYRCENVDPYTTIHDYGYQYVFGEYFGLYQLAYDCKFDGLMRVVLGQLKTYHSDSKDCYDFEEAARHLSDVYEYIQEINQGLRRFVQQIVTQYCQDTGVHRKAIQGLLVRLIEQGGKLAVDVYEGIRKACRKRVSLVPFLRVIQNRKIRKWNTRKNQRYVIDMQMAV</sequence>
<protein>
    <submittedName>
        <fullName evidence="1">Uncharacterized protein</fullName>
    </submittedName>
</protein>
<proteinExistence type="predicted"/>
<gene>
    <name evidence="1" type="ORF">AJ80_08542</name>
</gene>
<organism evidence="1 2">
    <name type="scientific">Polytolypa hystricis (strain UAMH7299)</name>
    <dbReference type="NCBI Taxonomy" id="1447883"/>
    <lineage>
        <taxon>Eukaryota</taxon>
        <taxon>Fungi</taxon>
        <taxon>Dikarya</taxon>
        <taxon>Ascomycota</taxon>
        <taxon>Pezizomycotina</taxon>
        <taxon>Eurotiomycetes</taxon>
        <taxon>Eurotiomycetidae</taxon>
        <taxon>Onygenales</taxon>
        <taxon>Onygenales incertae sedis</taxon>
        <taxon>Polytolypa</taxon>
    </lineage>
</organism>
<accession>A0A2B7X605</accession>
<dbReference type="EMBL" id="PDNA01000201">
    <property type="protein sequence ID" value="PGH04319.1"/>
    <property type="molecule type" value="Genomic_DNA"/>
</dbReference>
<comment type="caution">
    <text evidence="1">The sequence shown here is derived from an EMBL/GenBank/DDBJ whole genome shotgun (WGS) entry which is preliminary data.</text>
</comment>
<dbReference type="AlphaFoldDB" id="A0A2B7X605"/>
<dbReference type="Proteomes" id="UP000224634">
    <property type="component" value="Unassembled WGS sequence"/>
</dbReference>
<keyword evidence="2" id="KW-1185">Reference proteome</keyword>
<reference evidence="1 2" key="1">
    <citation type="submission" date="2017-10" db="EMBL/GenBank/DDBJ databases">
        <title>Comparative genomics in systemic dimorphic fungi from Ajellomycetaceae.</title>
        <authorList>
            <person name="Munoz J.F."/>
            <person name="Mcewen J.G."/>
            <person name="Clay O.K."/>
            <person name="Cuomo C.A."/>
        </authorList>
    </citation>
    <scope>NUCLEOTIDE SEQUENCE [LARGE SCALE GENOMIC DNA]</scope>
    <source>
        <strain evidence="1 2">UAMH7299</strain>
    </source>
</reference>